<feature type="compositionally biased region" description="Polar residues" evidence="1">
    <location>
        <begin position="76"/>
        <end position="89"/>
    </location>
</feature>
<name>A0A699K7F4_TANCI</name>
<evidence type="ECO:0000313" key="2">
    <source>
        <dbReference type="EMBL" id="GFA80710.1"/>
    </source>
</evidence>
<dbReference type="EMBL" id="BKCJ010491737">
    <property type="protein sequence ID" value="GFA80710.1"/>
    <property type="molecule type" value="Genomic_DNA"/>
</dbReference>
<sequence length="252" mass="28039">MVQAQEEMGEGSANPTDPHHTPTIIQPSTSQPQKKQKPRKTKRKDAELPQTSGPTTKISDEAVNEEMNDSLEMVATTDSSLEAEQDNGNINKTQSKVILNEPSSIGTSSRGGPRCQDTMWDTIAQTRSKNVSKFSNDSLLVRVNTPQSDEDSLKLKELMNLCTNLQNRVLDLENIKTTQAPEIDSLKKRVDSSNEASLGEDASKHERIIDDIDADEGITLVNEIEENQGKFNDQEDEYMFGVNDLDYDLLKV</sequence>
<feature type="region of interest" description="Disordered" evidence="1">
    <location>
        <begin position="1"/>
        <end position="89"/>
    </location>
</feature>
<proteinExistence type="predicted"/>
<evidence type="ECO:0000256" key="1">
    <source>
        <dbReference type="SAM" id="MobiDB-lite"/>
    </source>
</evidence>
<protein>
    <submittedName>
        <fullName evidence="2">Uncharacterized protein</fullName>
    </submittedName>
</protein>
<organism evidence="2">
    <name type="scientific">Tanacetum cinerariifolium</name>
    <name type="common">Dalmatian daisy</name>
    <name type="synonym">Chrysanthemum cinerariifolium</name>
    <dbReference type="NCBI Taxonomy" id="118510"/>
    <lineage>
        <taxon>Eukaryota</taxon>
        <taxon>Viridiplantae</taxon>
        <taxon>Streptophyta</taxon>
        <taxon>Embryophyta</taxon>
        <taxon>Tracheophyta</taxon>
        <taxon>Spermatophyta</taxon>
        <taxon>Magnoliopsida</taxon>
        <taxon>eudicotyledons</taxon>
        <taxon>Gunneridae</taxon>
        <taxon>Pentapetalae</taxon>
        <taxon>asterids</taxon>
        <taxon>campanulids</taxon>
        <taxon>Asterales</taxon>
        <taxon>Asteraceae</taxon>
        <taxon>Asteroideae</taxon>
        <taxon>Anthemideae</taxon>
        <taxon>Anthemidinae</taxon>
        <taxon>Tanacetum</taxon>
    </lineage>
</organism>
<feature type="compositionally biased region" description="Basic residues" evidence="1">
    <location>
        <begin position="34"/>
        <end position="43"/>
    </location>
</feature>
<dbReference type="AlphaFoldDB" id="A0A699K7F4"/>
<accession>A0A699K7F4</accession>
<gene>
    <name evidence="2" type="ORF">Tci_652682</name>
</gene>
<reference evidence="2" key="1">
    <citation type="journal article" date="2019" name="Sci. Rep.">
        <title>Draft genome of Tanacetum cinerariifolium, the natural source of mosquito coil.</title>
        <authorList>
            <person name="Yamashiro T."/>
            <person name="Shiraishi A."/>
            <person name="Satake H."/>
            <person name="Nakayama K."/>
        </authorList>
    </citation>
    <scope>NUCLEOTIDE SEQUENCE</scope>
</reference>
<comment type="caution">
    <text evidence="2">The sequence shown here is derived from an EMBL/GenBank/DDBJ whole genome shotgun (WGS) entry which is preliminary data.</text>
</comment>